<dbReference type="Proteomes" id="UP000011554">
    <property type="component" value="Unassembled WGS sequence"/>
</dbReference>
<name>M0AWF6_NATA1</name>
<dbReference type="EMBL" id="AOIO01000023">
    <property type="protein sequence ID" value="ELZ01739.1"/>
    <property type="molecule type" value="Genomic_DNA"/>
</dbReference>
<organism evidence="1 2">
    <name type="scientific">Natrialba asiatica (strain ATCC 700177 / DSM 12278 / JCM 9576 / FERM P-10747 / NBRC 102637 / 172P1)</name>
    <dbReference type="NCBI Taxonomy" id="29540"/>
    <lineage>
        <taxon>Archaea</taxon>
        <taxon>Methanobacteriati</taxon>
        <taxon>Methanobacteriota</taxon>
        <taxon>Stenosarchaea group</taxon>
        <taxon>Halobacteria</taxon>
        <taxon>Halobacteriales</taxon>
        <taxon>Natrialbaceae</taxon>
        <taxon>Natrialba</taxon>
    </lineage>
</organism>
<accession>M0AWF6</accession>
<reference evidence="1 2" key="1">
    <citation type="journal article" date="2014" name="PLoS Genet.">
        <title>Phylogenetically driven sequencing of extremely halophilic archaea reveals strategies for static and dynamic osmo-response.</title>
        <authorList>
            <person name="Becker E.A."/>
            <person name="Seitzer P.M."/>
            <person name="Tritt A."/>
            <person name="Larsen D."/>
            <person name="Krusor M."/>
            <person name="Yao A.I."/>
            <person name="Wu D."/>
            <person name="Madern D."/>
            <person name="Eisen J.A."/>
            <person name="Darling A.E."/>
            <person name="Facciotti M.T."/>
        </authorList>
    </citation>
    <scope>NUCLEOTIDE SEQUENCE [LARGE SCALE GENOMIC DNA]</scope>
    <source>
        <strain evidence="1 2">DSM 12278</strain>
    </source>
</reference>
<protein>
    <submittedName>
        <fullName evidence="1">Uncharacterized protein</fullName>
    </submittedName>
</protein>
<comment type="caution">
    <text evidence="1">The sequence shown here is derived from an EMBL/GenBank/DDBJ whole genome shotgun (WGS) entry which is preliminary data.</text>
</comment>
<dbReference type="AlphaFoldDB" id="M0AWF6"/>
<proteinExistence type="predicted"/>
<keyword evidence="2" id="KW-1185">Reference proteome</keyword>
<gene>
    <name evidence="1" type="ORF">C481_09472</name>
</gene>
<evidence type="ECO:0000313" key="1">
    <source>
        <dbReference type="EMBL" id="ELZ01739.1"/>
    </source>
</evidence>
<sequence>MIERRIKDDRIERLRLKVVSDLRAVKMSTDVSVGIPVITNYLAVVFEFRSTGTRVQNPSLESLLDELSCRSVFERPSREHPGRSVRVAITVRNECRCSR</sequence>
<evidence type="ECO:0000313" key="2">
    <source>
        <dbReference type="Proteomes" id="UP000011554"/>
    </source>
</evidence>